<protein>
    <submittedName>
        <fullName evidence="1">Uncharacterized protein</fullName>
    </submittedName>
</protein>
<organism evidence="1">
    <name type="scientific">bioreactor metagenome</name>
    <dbReference type="NCBI Taxonomy" id="1076179"/>
    <lineage>
        <taxon>unclassified sequences</taxon>
        <taxon>metagenomes</taxon>
        <taxon>ecological metagenomes</taxon>
    </lineage>
</organism>
<reference evidence="1" key="1">
    <citation type="submission" date="2019-08" db="EMBL/GenBank/DDBJ databases">
        <authorList>
            <person name="Kucharzyk K."/>
            <person name="Murdoch R.W."/>
            <person name="Higgins S."/>
            <person name="Loffler F."/>
        </authorList>
    </citation>
    <scope>NUCLEOTIDE SEQUENCE</scope>
</reference>
<name>A0A645EN90_9ZZZZ</name>
<accession>A0A645EN90</accession>
<comment type="caution">
    <text evidence="1">The sequence shown here is derived from an EMBL/GenBank/DDBJ whole genome shotgun (WGS) entry which is preliminary data.</text>
</comment>
<sequence length="185" mass="19418">MGARPRAGVALRTLLGDPSGVRLVLETLQAIAAASRRPLVLDLPSPVRWLLAAHEAAGTPLDEVDEDRADAASVYVAEWLGHLGDLPVGLVLLDARARGDEVAPSVPETLAAYTALTNVCGHFGWSIGLRTHSGIALGDDEPRLAVLDEAFWTGVAEVPEADALVATIPATAVPEQVLDRLARLS</sequence>
<dbReference type="EMBL" id="VSSQ01048684">
    <property type="protein sequence ID" value="MPN02732.1"/>
    <property type="molecule type" value="Genomic_DNA"/>
</dbReference>
<gene>
    <name evidence="1" type="ORF">SDC9_149948</name>
</gene>
<proteinExistence type="predicted"/>
<evidence type="ECO:0000313" key="1">
    <source>
        <dbReference type="EMBL" id="MPN02732.1"/>
    </source>
</evidence>
<dbReference type="AlphaFoldDB" id="A0A645EN90"/>